<evidence type="ECO:0000256" key="2">
    <source>
        <dbReference type="ARBA" id="ARBA00010876"/>
    </source>
</evidence>
<dbReference type="PANTHER" id="PTHR21600:SF87">
    <property type="entry name" value="RNA PSEUDOURIDYLATE SYNTHASE DOMAIN-CONTAINING PROTEIN 1"/>
    <property type="match status" value="1"/>
</dbReference>
<keyword evidence="4" id="KW-0413">Isomerase</keyword>
<dbReference type="InterPro" id="IPR006224">
    <property type="entry name" value="PsdUridine_synth_RluA-like_CS"/>
</dbReference>
<proteinExistence type="inferred from homology"/>
<dbReference type="AlphaFoldDB" id="A0A1K2HHS4"/>
<dbReference type="STRING" id="1122154.SAMN02746068_01808"/>
<dbReference type="SUPFAM" id="SSF55120">
    <property type="entry name" value="Pseudouridine synthase"/>
    <property type="match status" value="1"/>
</dbReference>
<gene>
    <name evidence="6" type="ORF">SAMN02746068_01808</name>
</gene>
<comment type="catalytic activity">
    <reaction evidence="1 4">
        <text>a uridine in RNA = a pseudouridine in RNA</text>
        <dbReference type="Rhea" id="RHEA:48348"/>
        <dbReference type="Rhea" id="RHEA-COMP:12068"/>
        <dbReference type="Rhea" id="RHEA-COMP:12069"/>
        <dbReference type="ChEBI" id="CHEBI:65314"/>
        <dbReference type="ChEBI" id="CHEBI:65315"/>
    </reaction>
</comment>
<dbReference type="PROSITE" id="PS01129">
    <property type="entry name" value="PSI_RLU"/>
    <property type="match status" value="1"/>
</dbReference>
<dbReference type="Proteomes" id="UP000185655">
    <property type="component" value="Unassembled WGS sequence"/>
</dbReference>
<dbReference type="Gene3D" id="3.30.2350.10">
    <property type="entry name" value="Pseudouridine synthase"/>
    <property type="match status" value="1"/>
</dbReference>
<dbReference type="EC" id="5.4.99.-" evidence="4"/>
<name>A0A1K2HHS4_9LACT</name>
<accession>A0A1K2HHS4</accession>
<dbReference type="GO" id="GO:0003723">
    <property type="term" value="F:RNA binding"/>
    <property type="evidence" value="ECO:0007669"/>
    <property type="project" value="InterPro"/>
</dbReference>
<evidence type="ECO:0000313" key="6">
    <source>
        <dbReference type="EMBL" id="SFZ76041.1"/>
    </source>
</evidence>
<dbReference type="CDD" id="cd02869">
    <property type="entry name" value="PseudoU_synth_RluA_like"/>
    <property type="match status" value="1"/>
</dbReference>
<evidence type="ECO:0000259" key="5">
    <source>
        <dbReference type="Pfam" id="PF00849"/>
    </source>
</evidence>
<evidence type="ECO:0000313" key="7">
    <source>
        <dbReference type="Proteomes" id="UP000185655"/>
    </source>
</evidence>
<comment type="similarity">
    <text evidence="2 4">Belongs to the pseudouridine synthase RluA family.</text>
</comment>
<dbReference type="GO" id="GO:0009982">
    <property type="term" value="F:pseudouridine synthase activity"/>
    <property type="evidence" value="ECO:0007669"/>
    <property type="project" value="InterPro"/>
</dbReference>
<dbReference type="InterPro" id="IPR050188">
    <property type="entry name" value="RluA_PseudoU_synthase"/>
</dbReference>
<dbReference type="InterPro" id="IPR006225">
    <property type="entry name" value="PsdUridine_synth_RluC/D"/>
</dbReference>
<evidence type="ECO:0000256" key="4">
    <source>
        <dbReference type="RuleBase" id="RU362028"/>
    </source>
</evidence>
<dbReference type="InterPro" id="IPR020103">
    <property type="entry name" value="PsdUridine_synth_cat_dom_sf"/>
</dbReference>
<evidence type="ECO:0000256" key="1">
    <source>
        <dbReference type="ARBA" id="ARBA00000073"/>
    </source>
</evidence>
<organism evidence="6 7">
    <name type="scientific">Pseudolactococcus chungangensis CAU 28 = DSM 22330</name>
    <dbReference type="NCBI Taxonomy" id="1122154"/>
    <lineage>
        <taxon>Bacteria</taxon>
        <taxon>Bacillati</taxon>
        <taxon>Bacillota</taxon>
        <taxon>Bacilli</taxon>
        <taxon>Lactobacillales</taxon>
        <taxon>Streptococcaceae</taxon>
        <taxon>Pseudolactococcus</taxon>
    </lineage>
</organism>
<dbReference type="NCBIfam" id="TIGR00005">
    <property type="entry name" value="rluA_subfam"/>
    <property type="match status" value="1"/>
</dbReference>
<dbReference type="GO" id="GO:0000455">
    <property type="term" value="P:enzyme-directed rRNA pseudouridine synthesis"/>
    <property type="evidence" value="ECO:0007669"/>
    <property type="project" value="TreeGrafter"/>
</dbReference>
<dbReference type="PANTHER" id="PTHR21600">
    <property type="entry name" value="MITOCHONDRIAL RNA PSEUDOURIDINE SYNTHASE"/>
    <property type="match status" value="1"/>
</dbReference>
<dbReference type="GO" id="GO:0140098">
    <property type="term" value="F:catalytic activity, acting on RNA"/>
    <property type="evidence" value="ECO:0007669"/>
    <property type="project" value="UniProtKB-ARBA"/>
</dbReference>
<sequence length="293" mass="33351">MKFTIKLPTNLKKMTVAELLTTEWLVPKKQRHFLRTKQHILINGDIAKFSDLVSGGDQITVIFDVADFPDKKLILGDRQLGKSLILYEDDHLVIVNKPENMKTHGNDTSEIALQNHIAAACGQIVYVVHRLDFETSGAILFAKNPFVLPILDQMLHDRQIHRTYQALCAGRFTQNKLTINQAIGTDRHDKKRRMVVSRGGQRAVTHLHVLKRFAADTLLQCQLETGRTHQIRVHLSSLGHAILGDTVYRGHKAPRLMLHAKHLELSQPFTKEKIRVTAVSESFERVMRKIVTD</sequence>
<dbReference type="RefSeq" id="WP_031366988.1">
    <property type="nucleotide sequence ID" value="NZ_FPKS01000013.1"/>
</dbReference>
<comment type="function">
    <text evidence="4">Responsible for synthesis of pseudouridine from uracil.</text>
</comment>
<dbReference type="EMBL" id="FPKS01000013">
    <property type="protein sequence ID" value="SFZ76041.1"/>
    <property type="molecule type" value="Genomic_DNA"/>
</dbReference>
<feature type="active site" evidence="3">
    <location>
        <position position="132"/>
    </location>
</feature>
<dbReference type="InterPro" id="IPR006145">
    <property type="entry name" value="PsdUridine_synth_RsuA/RluA"/>
</dbReference>
<protein>
    <recommendedName>
        <fullName evidence="4">Pseudouridine synthase</fullName>
        <ecNumber evidence="4">5.4.99.-</ecNumber>
    </recommendedName>
</protein>
<feature type="domain" description="Pseudouridine synthase RsuA/RluA-like" evidence="5">
    <location>
        <begin position="91"/>
        <end position="237"/>
    </location>
</feature>
<reference evidence="6 7" key="1">
    <citation type="submission" date="2016-11" db="EMBL/GenBank/DDBJ databases">
        <authorList>
            <person name="Jaros S."/>
            <person name="Januszkiewicz K."/>
            <person name="Wedrychowicz H."/>
        </authorList>
    </citation>
    <scope>NUCLEOTIDE SEQUENCE [LARGE SCALE GENOMIC DNA]</scope>
    <source>
        <strain evidence="6 7">DSM 22330</strain>
    </source>
</reference>
<dbReference type="Pfam" id="PF00849">
    <property type="entry name" value="PseudoU_synth_2"/>
    <property type="match status" value="1"/>
</dbReference>
<evidence type="ECO:0000256" key="3">
    <source>
        <dbReference type="PIRSR" id="PIRSR606225-1"/>
    </source>
</evidence>